<dbReference type="Proteomes" id="UP000325787">
    <property type="component" value="Chromosome"/>
</dbReference>
<evidence type="ECO:0000313" key="2">
    <source>
        <dbReference type="Proteomes" id="UP000325787"/>
    </source>
</evidence>
<proteinExistence type="predicted"/>
<protein>
    <submittedName>
        <fullName evidence="1">Transcriptional regulator</fullName>
    </submittedName>
</protein>
<reference evidence="2" key="1">
    <citation type="journal article" date="2021" name="Curr. Microbiol.">
        <title>Complete genome of nocamycin-producing strain Saccharothrix syringae NRRL B-16468 reveals the biosynthetic potential for secondary metabolites.</title>
        <authorList>
            <person name="Mo X."/>
            <person name="Yang S."/>
        </authorList>
    </citation>
    <scope>NUCLEOTIDE SEQUENCE [LARGE SCALE GENOMIC DNA]</scope>
    <source>
        <strain evidence="2">ATCC 51364 / DSM 43886 / JCM 6844 / KCTC 9398 / NBRC 14523 / NRRL B-16468 / INA 2240</strain>
    </source>
</reference>
<organism evidence="1 2">
    <name type="scientific">Saccharothrix syringae</name>
    <name type="common">Nocardiopsis syringae</name>
    <dbReference type="NCBI Taxonomy" id="103733"/>
    <lineage>
        <taxon>Bacteria</taxon>
        <taxon>Bacillati</taxon>
        <taxon>Actinomycetota</taxon>
        <taxon>Actinomycetes</taxon>
        <taxon>Pseudonocardiales</taxon>
        <taxon>Pseudonocardiaceae</taxon>
        <taxon>Saccharothrix</taxon>
    </lineage>
</organism>
<sequence>MSGTVKLRVRVFTMAATNANFRSDYALARAMGLNRSTVTRVVAGVLQPGPAFIAGALTVLAPLRFEDLFEVVLDNPTEAELDRLRVQAGG</sequence>
<dbReference type="AlphaFoldDB" id="A0A5Q0H0D1"/>
<dbReference type="EMBL" id="CP034550">
    <property type="protein sequence ID" value="QFZ19573.1"/>
    <property type="molecule type" value="Genomic_DNA"/>
</dbReference>
<dbReference type="OrthoDB" id="3699991at2"/>
<keyword evidence="2" id="KW-1185">Reference proteome</keyword>
<name>A0A5Q0H0D1_SACSY</name>
<gene>
    <name evidence="1" type="ORF">EKG83_20940</name>
</gene>
<accession>A0A5Q0H0D1</accession>
<evidence type="ECO:0000313" key="1">
    <source>
        <dbReference type="EMBL" id="QFZ19573.1"/>
    </source>
</evidence>
<dbReference type="KEGG" id="ssyi:EKG83_20940"/>